<dbReference type="InterPro" id="IPR003819">
    <property type="entry name" value="TauD/TfdA-like"/>
</dbReference>
<comment type="cofactor">
    <cofactor evidence="1">
        <name>Fe(2+)</name>
        <dbReference type="ChEBI" id="CHEBI:29033"/>
    </cofactor>
</comment>
<feature type="domain" description="TauD/TfdA-like" evidence="8">
    <location>
        <begin position="75"/>
        <end position="335"/>
    </location>
</feature>
<evidence type="ECO:0000256" key="4">
    <source>
        <dbReference type="ARBA" id="ARBA00022964"/>
    </source>
</evidence>
<organism evidence="9 10">
    <name type="scientific">Seiridium unicorne</name>
    <dbReference type="NCBI Taxonomy" id="138068"/>
    <lineage>
        <taxon>Eukaryota</taxon>
        <taxon>Fungi</taxon>
        <taxon>Dikarya</taxon>
        <taxon>Ascomycota</taxon>
        <taxon>Pezizomycotina</taxon>
        <taxon>Sordariomycetes</taxon>
        <taxon>Xylariomycetidae</taxon>
        <taxon>Amphisphaeriales</taxon>
        <taxon>Sporocadaceae</taxon>
        <taxon>Seiridium</taxon>
    </lineage>
</organism>
<reference evidence="9 10" key="1">
    <citation type="journal article" date="2024" name="J. Plant Pathol.">
        <title>Sequence and assembly of the genome of Seiridium unicorne, isolate CBS 538.82, causal agent of cypress canker disease.</title>
        <authorList>
            <person name="Scali E."/>
            <person name="Rocca G.D."/>
            <person name="Danti R."/>
            <person name="Garbelotto M."/>
            <person name="Barberini S."/>
            <person name="Baroncelli R."/>
            <person name="Emiliani G."/>
        </authorList>
    </citation>
    <scope>NUCLEOTIDE SEQUENCE [LARGE SCALE GENOMIC DNA]</scope>
    <source>
        <strain evidence="9 10">BM-138-508</strain>
    </source>
</reference>
<keyword evidence="3" id="KW-0479">Metal-binding</keyword>
<dbReference type="PANTHER" id="PTHR30468:SF10">
    <property type="entry name" value="TAUD_TFDA-LIKE DOMAIN-CONTAINING PROTEIN"/>
    <property type="match status" value="1"/>
</dbReference>
<dbReference type="EMBL" id="JARVKF010000157">
    <property type="protein sequence ID" value="KAK9421812.1"/>
    <property type="molecule type" value="Genomic_DNA"/>
</dbReference>
<accession>A0ABR2V4I2</accession>
<gene>
    <name evidence="9" type="ORF">SUNI508_05413</name>
</gene>
<dbReference type="SUPFAM" id="SSF51197">
    <property type="entry name" value="Clavaminate synthase-like"/>
    <property type="match status" value="1"/>
</dbReference>
<keyword evidence="4" id="KW-0223">Dioxygenase</keyword>
<feature type="region of interest" description="Disordered" evidence="7">
    <location>
        <begin position="142"/>
        <end position="162"/>
    </location>
</feature>
<dbReference type="Proteomes" id="UP001408356">
    <property type="component" value="Unassembled WGS sequence"/>
</dbReference>
<dbReference type="InterPro" id="IPR042098">
    <property type="entry name" value="TauD-like_sf"/>
</dbReference>
<evidence type="ECO:0000256" key="6">
    <source>
        <dbReference type="ARBA" id="ARBA00023004"/>
    </source>
</evidence>
<keyword evidence="10" id="KW-1185">Reference proteome</keyword>
<comment type="similarity">
    <text evidence="2">Belongs to the TfdA dioxygenase family.</text>
</comment>
<dbReference type="Gene3D" id="3.60.130.10">
    <property type="entry name" value="Clavaminate synthase-like"/>
    <property type="match status" value="1"/>
</dbReference>
<keyword evidence="5" id="KW-0560">Oxidoreductase</keyword>
<evidence type="ECO:0000256" key="2">
    <source>
        <dbReference type="ARBA" id="ARBA00005896"/>
    </source>
</evidence>
<evidence type="ECO:0000313" key="10">
    <source>
        <dbReference type="Proteomes" id="UP001408356"/>
    </source>
</evidence>
<feature type="region of interest" description="Disordered" evidence="7">
    <location>
        <begin position="343"/>
        <end position="367"/>
    </location>
</feature>
<comment type="caution">
    <text evidence="9">The sequence shown here is derived from an EMBL/GenBank/DDBJ whole genome shotgun (WGS) entry which is preliminary data.</text>
</comment>
<evidence type="ECO:0000256" key="1">
    <source>
        <dbReference type="ARBA" id="ARBA00001954"/>
    </source>
</evidence>
<dbReference type="Pfam" id="PF02668">
    <property type="entry name" value="TauD"/>
    <property type="match status" value="1"/>
</dbReference>
<dbReference type="PANTHER" id="PTHR30468">
    <property type="entry name" value="ALPHA-KETOGLUTARATE-DEPENDENT SULFONATE DIOXYGENASE"/>
    <property type="match status" value="1"/>
</dbReference>
<evidence type="ECO:0000256" key="3">
    <source>
        <dbReference type="ARBA" id="ARBA00022723"/>
    </source>
</evidence>
<evidence type="ECO:0000259" key="8">
    <source>
        <dbReference type="Pfam" id="PF02668"/>
    </source>
</evidence>
<sequence>MGSLDAKPSPYPESYPPFPDTGSLKAYKSIPVTPIIGTEFKDVDVTEWLRAPNSDDILRDLSLLRLTNHGSCCSVAQRGVVFFRNQHNVNDELQKEFCRRVNEVSGAPKENGFYRHSLLAMHGTDPEMGKVDPDRLKAMHLKPTNGQPRQSHVKEWHTDSSFEPAPPSYTALRMAVLPETGGDTLWASGYELYERLSTPYKKFFETLTATHYNEGLHGYAKANPEKMYSGPRGAASNVGLEFKSHHPFVRTHPLTGWKSIFGWGANFLAVDDVTDEEAQQINDKITRLVLDNQDLQLRFHWENTGDLAIWDNRCTFHSATSDHFVVGPRMGWRCMTMGEKPFLDPKSKSRNEATGGWPYKLENPSRY</sequence>
<protein>
    <submittedName>
        <fullName evidence="9">TauD/TfdA-like domain-containing protein</fullName>
    </submittedName>
</protein>
<evidence type="ECO:0000313" key="9">
    <source>
        <dbReference type="EMBL" id="KAK9421812.1"/>
    </source>
</evidence>
<keyword evidence="6" id="KW-0408">Iron</keyword>
<dbReference type="InterPro" id="IPR051323">
    <property type="entry name" value="AtsK-like"/>
</dbReference>
<evidence type="ECO:0000256" key="5">
    <source>
        <dbReference type="ARBA" id="ARBA00023002"/>
    </source>
</evidence>
<proteinExistence type="inferred from homology"/>
<name>A0ABR2V4I2_9PEZI</name>
<evidence type="ECO:0000256" key="7">
    <source>
        <dbReference type="SAM" id="MobiDB-lite"/>
    </source>
</evidence>